<evidence type="ECO:0000256" key="2">
    <source>
        <dbReference type="ARBA" id="ARBA00022833"/>
    </source>
</evidence>
<dbReference type="AlphaFoldDB" id="A0A9W8B7U2"/>
<feature type="domain" description="XPA C-terminal" evidence="5">
    <location>
        <begin position="80"/>
        <end position="130"/>
    </location>
</feature>
<dbReference type="GO" id="GO:0006284">
    <property type="term" value="P:base-excision repair"/>
    <property type="evidence" value="ECO:0007669"/>
    <property type="project" value="TreeGrafter"/>
</dbReference>
<dbReference type="PROSITE" id="PS00753">
    <property type="entry name" value="XPA_2"/>
    <property type="match status" value="1"/>
</dbReference>
<dbReference type="Gene3D" id="3.90.530.10">
    <property type="entry name" value="XPA C-terminal domain"/>
    <property type="match status" value="1"/>
</dbReference>
<dbReference type="GO" id="GO:0003684">
    <property type="term" value="F:damaged DNA binding"/>
    <property type="evidence" value="ECO:0007669"/>
    <property type="project" value="InterPro"/>
</dbReference>
<keyword evidence="7" id="KW-1185">Reference proteome</keyword>
<dbReference type="GO" id="GO:0000715">
    <property type="term" value="P:nucleotide-excision repair, DNA damage recognition"/>
    <property type="evidence" value="ECO:0007669"/>
    <property type="project" value="TreeGrafter"/>
</dbReference>
<dbReference type="GO" id="GO:1901255">
    <property type="term" value="P:nucleotide-excision repair involved in interstrand cross-link repair"/>
    <property type="evidence" value="ECO:0007669"/>
    <property type="project" value="TreeGrafter"/>
</dbReference>
<reference evidence="6" key="1">
    <citation type="submission" date="2022-07" db="EMBL/GenBank/DDBJ databases">
        <title>Phylogenomic reconstructions and comparative analyses of Kickxellomycotina fungi.</title>
        <authorList>
            <person name="Reynolds N.K."/>
            <person name="Stajich J.E."/>
            <person name="Barry K."/>
            <person name="Grigoriev I.V."/>
            <person name="Crous P."/>
            <person name="Smith M.E."/>
        </authorList>
    </citation>
    <scope>NUCLEOTIDE SEQUENCE</scope>
    <source>
        <strain evidence="6">RSA 567</strain>
    </source>
</reference>
<dbReference type="InterPro" id="IPR009061">
    <property type="entry name" value="DNA-bd_dom_put_sf"/>
</dbReference>
<keyword evidence="3" id="KW-0539">Nucleus</keyword>
<feature type="coiled-coil region" evidence="4">
    <location>
        <begin position="146"/>
        <end position="173"/>
    </location>
</feature>
<evidence type="ECO:0000256" key="3">
    <source>
        <dbReference type="ARBA" id="ARBA00023242"/>
    </source>
</evidence>
<dbReference type="EMBL" id="JANBQB010000179">
    <property type="protein sequence ID" value="KAJ1980201.1"/>
    <property type="molecule type" value="Genomic_DNA"/>
</dbReference>
<proteinExistence type="predicted"/>
<organism evidence="6 7">
    <name type="scientific">Dimargaris verticillata</name>
    <dbReference type="NCBI Taxonomy" id="2761393"/>
    <lineage>
        <taxon>Eukaryota</taxon>
        <taxon>Fungi</taxon>
        <taxon>Fungi incertae sedis</taxon>
        <taxon>Zoopagomycota</taxon>
        <taxon>Kickxellomycotina</taxon>
        <taxon>Dimargaritomycetes</taxon>
        <taxon>Dimargaritales</taxon>
        <taxon>Dimargaritaceae</taxon>
        <taxon>Dimargaris</taxon>
    </lineage>
</organism>
<comment type="subcellular location">
    <subcellularLocation>
        <location evidence="1">Nucleus</location>
    </subcellularLocation>
</comment>
<dbReference type="InterPro" id="IPR000465">
    <property type="entry name" value="XPA/RAD14"/>
</dbReference>
<evidence type="ECO:0000256" key="1">
    <source>
        <dbReference type="ARBA" id="ARBA00004123"/>
    </source>
</evidence>
<comment type="caution">
    <text evidence="6">The sequence shown here is derived from an EMBL/GenBank/DDBJ whole genome shotgun (WGS) entry which is preliminary data.</text>
</comment>
<evidence type="ECO:0000256" key="4">
    <source>
        <dbReference type="SAM" id="Coils"/>
    </source>
</evidence>
<evidence type="ECO:0000313" key="6">
    <source>
        <dbReference type="EMBL" id="KAJ1980201.1"/>
    </source>
</evidence>
<dbReference type="NCBIfam" id="TIGR00598">
    <property type="entry name" value="rad14"/>
    <property type="match status" value="1"/>
</dbReference>
<dbReference type="GO" id="GO:0000110">
    <property type="term" value="C:nucleotide-excision repair factor 1 complex"/>
    <property type="evidence" value="ECO:0007669"/>
    <property type="project" value="TreeGrafter"/>
</dbReference>
<dbReference type="PANTHER" id="PTHR10142:SF0">
    <property type="entry name" value="DNA REPAIR PROTEIN COMPLEMENTING XP-A CELLS"/>
    <property type="match status" value="1"/>
</dbReference>
<sequence length="220" mass="25774">MVDSRGGFILPELYPKGLMADELSRIKPVEKTLLEDLPIPLDRDLAPKCRECGSLDVDPLFFKIFTLTVCPACKQAHPEKYSLITKTEAKQDYLLTDEELRDAAILPHWEKPNPRKSTWNNMMLYVREQVELYAFKRWGGEAELDKEFERREEEKKQRKAKKFKANLRDLRNRTRTSLWQRRDFDAKHVHEYGELVENPETGETEKTCQTCGLTIVVTEL</sequence>
<dbReference type="Proteomes" id="UP001151582">
    <property type="component" value="Unassembled WGS sequence"/>
</dbReference>
<gene>
    <name evidence="6" type="primary">RAD14</name>
    <name evidence="6" type="ORF">H4R34_002534</name>
</gene>
<name>A0A9W8B7U2_9FUNG</name>
<accession>A0A9W8B7U2</accession>
<keyword evidence="2" id="KW-0862">Zinc</keyword>
<evidence type="ECO:0000313" key="7">
    <source>
        <dbReference type="Proteomes" id="UP001151582"/>
    </source>
</evidence>
<dbReference type="SUPFAM" id="SSF46955">
    <property type="entry name" value="Putative DNA-binding domain"/>
    <property type="match status" value="1"/>
</dbReference>
<keyword evidence="4" id="KW-0175">Coiled coil</keyword>
<dbReference type="InterPro" id="IPR037129">
    <property type="entry name" value="XPA_sf"/>
</dbReference>
<protein>
    <submittedName>
        <fullName evidence="6">DNA repair protein rad14</fullName>
    </submittedName>
</protein>
<evidence type="ECO:0000259" key="5">
    <source>
        <dbReference type="Pfam" id="PF05181"/>
    </source>
</evidence>
<dbReference type="Pfam" id="PF05181">
    <property type="entry name" value="XPA_C"/>
    <property type="match status" value="1"/>
</dbReference>
<dbReference type="PANTHER" id="PTHR10142">
    <property type="entry name" value="DNA REPAIR PROTEIN COMPLEMENTING XP-A CELLS"/>
    <property type="match status" value="1"/>
</dbReference>
<dbReference type="GO" id="GO:0070914">
    <property type="term" value="P:UV-damage excision repair"/>
    <property type="evidence" value="ECO:0007669"/>
    <property type="project" value="TreeGrafter"/>
</dbReference>
<dbReference type="InterPro" id="IPR022656">
    <property type="entry name" value="XPA_C"/>
</dbReference>
<dbReference type="InterPro" id="IPR022658">
    <property type="entry name" value="XPA_CS"/>
</dbReference>
<dbReference type="OrthoDB" id="68328at2759"/>